<dbReference type="Proteomes" id="UP000179164">
    <property type="component" value="Unassembled WGS sequence"/>
</dbReference>
<dbReference type="GO" id="GO:0006222">
    <property type="term" value="P:UMP biosynthetic process"/>
    <property type="evidence" value="ECO:0007669"/>
    <property type="project" value="TreeGrafter"/>
</dbReference>
<dbReference type="GO" id="GO:0004588">
    <property type="term" value="F:orotate phosphoribosyltransferase activity"/>
    <property type="evidence" value="ECO:0007669"/>
    <property type="project" value="TreeGrafter"/>
</dbReference>
<dbReference type="SUPFAM" id="SSF53271">
    <property type="entry name" value="PRTase-like"/>
    <property type="match status" value="1"/>
</dbReference>
<dbReference type="InterPro" id="IPR000836">
    <property type="entry name" value="PRTase_dom"/>
</dbReference>
<evidence type="ECO:0000256" key="1">
    <source>
        <dbReference type="ARBA" id="ARBA00004725"/>
    </source>
</evidence>
<protein>
    <recommendedName>
        <fullName evidence="5">Orotate phosphoribosyltransferase</fullName>
    </recommendedName>
</protein>
<dbReference type="InterPro" id="IPR029057">
    <property type="entry name" value="PRTase-like"/>
</dbReference>
<evidence type="ECO:0008006" key="5">
    <source>
        <dbReference type="Google" id="ProtNLM"/>
    </source>
</evidence>
<sequence>MDYFVADKKGKERICQALIDEKALMFGKIIPSINASPFYIETRWLFSSPKHLKLVAQEMTTIIKKLDVDLIAGCEFAGVPLASVVSLETGLPAVYIRKKPKEYGSKSAIVGQVNGTKAILVDDASGRGANKELFAKYLEAEGVRVTDMIVIYWTNHPLVPWYEEHGVRHHQLFLFEDFAHYARDVGYISETLHDMIWDWWKDYNMERRSLDFKRWDRVFEQAKKEGFTIFNDDMSYEDMVALSKKLGKWLEPPDGKYEYQ</sequence>
<dbReference type="STRING" id="1798543.A2898_05210"/>
<dbReference type="GO" id="GO:0019856">
    <property type="term" value="P:pyrimidine nucleobase biosynthetic process"/>
    <property type="evidence" value="ECO:0007669"/>
    <property type="project" value="TreeGrafter"/>
</dbReference>
<accession>A0A1G2B0Z1</accession>
<name>A0A1G2B0Z1_9BACT</name>
<dbReference type="PANTHER" id="PTHR19278:SF9">
    <property type="entry name" value="URIDINE 5'-MONOPHOSPHATE SYNTHASE"/>
    <property type="match status" value="1"/>
</dbReference>
<dbReference type="EMBL" id="MHKE01000020">
    <property type="protein sequence ID" value="OGY82406.1"/>
    <property type="molecule type" value="Genomic_DNA"/>
</dbReference>
<dbReference type="AlphaFoldDB" id="A0A1G2B0Z1"/>
<comment type="caution">
    <text evidence="3">The sequence shown here is derived from an EMBL/GenBank/DDBJ whole genome shotgun (WGS) entry which is preliminary data.</text>
</comment>
<gene>
    <name evidence="3" type="ORF">A2898_05210</name>
</gene>
<organism evidence="3 4">
    <name type="scientific">Candidatus Kerfeldbacteria bacterium RIFCSPLOWO2_01_FULL_48_11</name>
    <dbReference type="NCBI Taxonomy" id="1798543"/>
    <lineage>
        <taxon>Bacteria</taxon>
        <taxon>Candidatus Kerfeldiibacteriota</taxon>
    </lineage>
</organism>
<evidence type="ECO:0000313" key="4">
    <source>
        <dbReference type="Proteomes" id="UP000179164"/>
    </source>
</evidence>
<evidence type="ECO:0000256" key="2">
    <source>
        <dbReference type="ARBA" id="ARBA00022975"/>
    </source>
</evidence>
<evidence type="ECO:0000313" key="3">
    <source>
        <dbReference type="EMBL" id="OGY82406.1"/>
    </source>
</evidence>
<dbReference type="CDD" id="cd06223">
    <property type="entry name" value="PRTases_typeI"/>
    <property type="match status" value="1"/>
</dbReference>
<reference evidence="3 4" key="1">
    <citation type="journal article" date="2016" name="Nat. Commun.">
        <title>Thousands of microbial genomes shed light on interconnected biogeochemical processes in an aquifer system.</title>
        <authorList>
            <person name="Anantharaman K."/>
            <person name="Brown C.T."/>
            <person name="Hug L.A."/>
            <person name="Sharon I."/>
            <person name="Castelle C.J."/>
            <person name="Probst A.J."/>
            <person name="Thomas B.C."/>
            <person name="Singh A."/>
            <person name="Wilkins M.J."/>
            <person name="Karaoz U."/>
            <person name="Brodie E.L."/>
            <person name="Williams K.H."/>
            <person name="Hubbard S.S."/>
            <person name="Banfield J.F."/>
        </authorList>
    </citation>
    <scope>NUCLEOTIDE SEQUENCE [LARGE SCALE GENOMIC DNA]</scope>
</reference>
<comment type="pathway">
    <text evidence="1">Pyrimidine metabolism; UMP biosynthesis via de novo pathway.</text>
</comment>
<dbReference type="Gene3D" id="3.40.50.2020">
    <property type="match status" value="1"/>
</dbReference>
<proteinExistence type="predicted"/>
<dbReference type="PANTHER" id="PTHR19278">
    <property type="entry name" value="OROTATE PHOSPHORIBOSYLTRANSFERASE"/>
    <property type="match status" value="1"/>
</dbReference>
<keyword evidence="2" id="KW-0665">Pyrimidine biosynthesis</keyword>